<dbReference type="InterPro" id="IPR010985">
    <property type="entry name" value="Ribbon_hlx_hlx"/>
</dbReference>
<reference evidence="3 4" key="1">
    <citation type="submission" date="2018-10" db="EMBL/GenBank/DDBJ databases">
        <title>Genomic Encyclopedia of Archaeal and Bacterial Type Strains, Phase II (KMG-II): from individual species to whole genera.</title>
        <authorList>
            <person name="Goeker M."/>
        </authorList>
    </citation>
    <scope>NUCLEOTIDE SEQUENCE [LARGE SCALE GENOMIC DNA]</scope>
    <source>
        <strain evidence="3 4">DSM 235</strain>
    </source>
</reference>
<dbReference type="AlphaFoldDB" id="A0A495VE19"/>
<dbReference type="Proteomes" id="UP000274556">
    <property type="component" value="Unassembled WGS sequence"/>
</dbReference>
<protein>
    <submittedName>
        <fullName evidence="3">Putative transcriptional regulator</fullName>
    </submittedName>
</protein>
<dbReference type="InterPro" id="IPR002145">
    <property type="entry name" value="CopG"/>
</dbReference>
<dbReference type="RefSeq" id="WP_120799541.1">
    <property type="nucleotide sequence ID" value="NZ_RBXL01000001.1"/>
</dbReference>
<dbReference type="EMBL" id="RBXL01000001">
    <property type="protein sequence ID" value="RKT47602.1"/>
    <property type="molecule type" value="Genomic_DNA"/>
</dbReference>
<sequence length="105" mass="11645">MAVLCVLLPDDLERKVDLEARLTGRSCSEILREAIARLVARRDRERFIAEYIAEATAGYSNPMLRREAIRIAGELDSAESEPSDLAGGGDPGERSPAEASEKWWK</sequence>
<evidence type="ECO:0000313" key="4">
    <source>
        <dbReference type="Proteomes" id="UP000274556"/>
    </source>
</evidence>
<proteinExistence type="predicted"/>
<dbReference type="GO" id="GO:0006355">
    <property type="term" value="P:regulation of DNA-templated transcription"/>
    <property type="evidence" value="ECO:0007669"/>
    <property type="project" value="InterPro"/>
</dbReference>
<comment type="caution">
    <text evidence="3">The sequence shown here is derived from an EMBL/GenBank/DDBJ whole genome shotgun (WGS) entry which is preliminary data.</text>
</comment>
<evidence type="ECO:0000313" key="3">
    <source>
        <dbReference type="EMBL" id="RKT47602.1"/>
    </source>
</evidence>
<feature type="domain" description="Ribbon-helix-helix protein CopG" evidence="2">
    <location>
        <begin position="8"/>
        <end position="41"/>
    </location>
</feature>
<name>A0A495VE19_9GAMM</name>
<dbReference type="OrthoDB" id="5785333at2"/>
<dbReference type="SUPFAM" id="SSF47598">
    <property type="entry name" value="Ribbon-helix-helix"/>
    <property type="match status" value="1"/>
</dbReference>
<organism evidence="3 4">
    <name type="scientific">Thiocapsa rosea</name>
    <dbReference type="NCBI Taxonomy" id="69360"/>
    <lineage>
        <taxon>Bacteria</taxon>
        <taxon>Pseudomonadati</taxon>
        <taxon>Pseudomonadota</taxon>
        <taxon>Gammaproteobacteria</taxon>
        <taxon>Chromatiales</taxon>
        <taxon>Chromatiaceae</taxon>
        <taxon>Thiocapsa</taxon>
    </lineage>
</organism>
<keyword evidence="4" id="KW-1185">Reference proteome</keyword>
<accession>A0A495VE19</accession>
<evidence type="ECO:0000259" key="2">
    <source>
        <dbReference type="Pfam" id="PF01402"/>
    </source>
</evidence>
<feature type="compositionally biased region" description="Basic and acidic residues" evidence="1">
    <location>
        <begin position="91"/>
        <end position="105"/>
    </location>
</feature>
<gene>
    <name evidence="3" type="ORF">BDD21_5199</name>
</gene>
<evidence type="ECO:0000256" key="1">
    <source>
        <dbReference type="SAM" id="MobiDB-lite"/>
    </source>
</evidence>
<dbReference type="Pfam" id="PF01402">
    <property type="entry name" value="RHH_1"/>
    <property type="match status" value="1"/>
</dbReference>
<feature type="region of interest" description="Disordered" evidence="1">
    <location>
        <begin position="76"/>
        <end position="105"/>
    </location>
</feature>